<sequence>MNFHSFGNRCYEDTIIRGMPEFFVRYDARFRPQDHLLTLDYPILRPVGKRSGIDAVYFYLSCVLLEQRFLGRLPEPYGKAVLEHFHGDYEELILNVASVILRNLVVHMMMGKKLSENAVTADDMERFCICVKNCDRQKLEEAISHQLEQLTGGPEGDRALYSYLSCDRKDFAAELKNAAECGYMDRMIVY</sequence>
<dbReference type="EMBL" id="ACIO01000542">
    <property type="protein sequence ID" value="EFC96490.1"/>
    <property type="molecule type" value="Genomic_DNA"/>
</dbReference>
<organism evidence="1 2">
    <name type="scientific">Hungatella hathewayi DSM 13479</name>
    <dbReference type="NCBI Taxonomy" id="566550"/>
    <lineage>
        <taxon>Bacteria</taxon>
        <taxon>Bacillati</taxon>
        <taxon>Bacillota</taxon>
        <taxon>Clostridia</taxon>
        <taxon>Lachnospirales</taxon>
        <taxon>Lachnospiraceae</taxon>
        <taxon>Hungatella</taxon>
    </lineage>
</organism>
<accession>D3ANX5</accession>
<dbReference type="Proteomes" id="UP000004968">
    <property type="component" value="Unassembled WGS sequence"/>
</dbReference>
<evidence type="ECO:0000313" key="1">
    <source>
        <dbReference type="EMBL" id="EFC96490.1"/>
    </source>
</evidence>
<proteinExistence type="predicted"/>
<name>D3ANX5_9FIRM</name>
<reference evidence="1 2" key="1">
    <citation type="submission" date="2010-01" db="EMBL/GenBank/DDBJ databases">
        <authorList>
            <person name="Weinstock G."/>
            <person name="Sodergren E."/>
            <person name="Clifton S."/>
            <person name="Fulton L."/>
            <person name="Fulton B."/>
            <person name="Courtney L."/>
            <person name="Fronick C."/>
            <person name="Harrison M."/>
            <person name="Strong C."/>
            <person name="Farmer C."/>
            <person name="Delahaunty K."/>
            <person name="Markovic C."/>
            <person name="Hall O."/>
            <person name="Minx P."/>
            <person name="Tomlinson C."/>
            <person name="Mitreva M."/>
            <person name="Nelson J."/>
            <person name="Hou S."/>
            <person name="Wollam A."/>
            <person name="Pepin K.H."/>
            <person name="Johnson M."/>
            <person name="Bhonagiri V."/>
            <person name="Nash W.E."/>
            <person name="Warren W."/>
            <person name="Chinwalla A."/>
            <person name="Mardis E.R."/>
            <person name="Wilson R.K."/>
        </authorList>
    </citation>
    <scope>NUCLEOTIDE SEQUENCE [LARGE SCALE GENOMIC DNA]</scope>
    <source>
        <strain evidence="1 2">DSM 13479</strain>
    </source>
</reference>
<protein>
    <submittedName>
        <fullName evidence="1">Uncharacterized protein</fullName>
    </submittedName>
</protein>
<dbReference type="HOGENOM" id="CLU_084422_0_0_9"/>
<dbReference type="AlphaFoldDB" id="D3ANX5"/>
<dbReference type="Pfam" id="PF19677">
    <property type="entry name" value="DUF6179"/>
    <property type="match status" value="1"/>
</dbReference>
<dbReference type="InterPro" id="IPR045751">
    <property type="entry name" value="DUF6179"/>
</dbReference>
<evidence type="ECO:0000313" key="2">
    <source>
        <dbReference type="Proteomes" id="UP000004968"/>
    </source>
</evidence>
<comment type="caution">
    <text evidence="1">The sequence shown here is derived from an EMBL/GenBank/DDBJ whole genome shotgun (WGS) entry which is preliminary data.</text>
</comment>
<gene>
    <name evidence="1" type="ORF">CLOSTHATH_05327</name>
</gene>